<name>A0AAN7K5A7_9MYRT</name>
<evidence type="ECO:0000313" key="2">
    <source>
        <dbReference type="EMBL" id="KAK4758167.1"/>
    </source>
</evidence>
<evidence type="ECO:0000313" key="3">
    <source>
        <dbReference type="Proteomes" id="UP001345219"/>
    </source>
</evidence>
<dbReference type="EMBL" id="JAXIOK010000012">
    <property type="protein sequence ID" value="KAK4758167.1"/>
    <property type="molecule type" value="Genomic_DNA"/>
</dbReference>
<keyword evidence="3" id="KW-1185">Reference proteome</keyword>
<feature type="compositionally biased region" description="Basic residues" evidence="1">
    <location>
        <begin position="30"/>
        <end position="39"/>
    </location>
</feature>
<evidence type="ECO:0000256" key="1">
    <source>
        <dbReference type="SAM" id="MobiDB-lite"/>
    </source>
</evidence>
<feature type="compositionally biased region" description="Basic residues" evidence="1">
    <location>
        <begin position="1"/>
        <end position="10"/>
    </location>
</feature>
<feature type="compositionally biased region" description="Basic and acidic residues" evidence="1">
    <location>
        <begin position="40"/>
        <end position="69"/>
    </location>
</feature>
<dbReference type="AlphaFoldDB" id="A0AAN7K5A7"/>
<sequence length="195" mass="21935">MIRRGVARRRPTTDEEGWSGLGQKDAGNSRKMRSTKHQSSRKEIHDSNHRALCLCDRENQPQKIARGEKDEEGGGEITYLIGPRPGRTRSPGQEPKPGPSLRMHVSRVREGSTKELVSSDHQHPYPPTIDQLEEASVRRLQSSHFFLSSAQKFEFPEFPAISGNPSPVSPHFRLLFLAIHWSASADTAFEFIAKV</sequence>
<organism evidence="2 3">
    <name type="scientific">Trapa incisa</name>
    <dbReference type="NCBI Taxonomy" id="236973"/>
    <lineage>
        <taxon>Eukaryota</taxon>
        <taxon>Viridiplantae</taxon>
        <taxon>Streptophyta</taxon>
        <taxon>Embryophyta</taxon>
        <taxon>Tracheophyta</taxon>
        <taxon>Spermatophyta</taxon>
        <taxon>Magnoliopsida</taxon>
        <taxon>eudicotyledons</taxon>
        <taxon>Gunneridae</taxon>
        <taxon>Pentapetalae</taxon>
        <taxon>rosids</taxon>
        <taxon>malvids</taxon>
        <taxon>Myrtales</taxon>
        <taxon>Lythraceae</taxon>
        <taxon>Trapa</taxon>
    </lineage>
</organism>
<comment type="caution">
    <text evidence="2">The sequence shown here is derived from an EMBL/GenBank/DDBJ whole genome shotgun (WGS) entry which is preliminary data.</text>
</comment>
<protein>
    <submittedName>
        <fullName evidence="2">Uncharacterized protein</fullName>
    </submittedName>
</protein>
<proteinExistence type="predicted"/>
<reference evidence="2 3" key="1">
    <citation type="journal article" date="2023" name="Hortic Res">
        <title>Pangenome of water caltrop reveals structural variations and asymmetric subgenome divergence after allopolyploidization.</title>
        <authorList>
            <person name="Zhang X."/>
            <person name="Chen Y."/>
            <person name="Wang L."/>
            <person name="Yuan Y."/>
            <person name="Fang M."/>
            <person name="Shi L."/>
            <person name="Lu R."/>
            <person name="Comes H.P."/>
            <person name="Ma Y."/>
            <person name="Chen Y."/>
            <person name="Huang G."/>
            <person name="Zhou Y."/>
            <person name="Zheng Z."/>
            <person name="Qiu Y."/>
        </authorList>
    </citation>
    <scope>NUCLEOTIDE SEQUENCE [LARGE SCALE GENOMIC DNA]</scope>
    <source>
        <tissue evidence="2">Roots</tissue>
    </source>
</reference>
<accession>A0AAN7K5A7</accession>
<feature type="region of interest" description="Disordered" evidence="1">
    <location>
        <begin position="1"/>
        <end position="102"/>
    </location>
</feature>
<gene>
    <name evidence="2" type="ORF">SAY87_019468</name>
</gene>
<dbReference type="Proteomes" id="UP001345219">
    <property type="component" value="Chromosome 15"/>
</dbReference>